<protein>
    <submittedName>
        <fullName evidence="2">MBL fold metallo-hydrolase</fullName>
    </submittedName>
</protein>
<dbReference type="Pfam" id="PF00753">
    <property type="entry name" value="Lactamase_B"/>
    <property type="match status" value="1"/>
</dbReference>
<dbReference type="SMART" id="SM00849">
    <property type="entry name" value="Lactamase_B"/>
    <property type="match status" value="1"/>
</dbReference>
<dbReference type="Gene3D" id="3.60.15.10">
    <property type="entry name" value="Ribonuclease Z/Hydroxyacylglutathione hydrolase-like"/>
    <property type="match status" value="1"/>
</dbReference>
<reference evidence="2 3" key="1">
    <citation type="journal article" date="2018" name="Microbiome">
        <title>Fine metagenomic profile of the Mediterranean stratified and mixed water columns revealed by assembly and recruitment.</title>
        <authorList>
            <person name="Haro-Moreno J.M."/>
            <person name="Lopez-Perez M."/>
            <person name="De La Torre J.R."/>
            <person name="Picazo A."/>
            <person name="Camacho A."/>
            <person name="Rodriguez-Valera F."/>
        </authorList>
    </citation>
    <scope>NUCLEOTIDE SEQUENCE [LARGE SCALE GENOMIC DNA]</scope>
    <source>
        <strain evidence="2">MED-G82</strain>
    </source>
</reference>
<organism evidence="2 3">
    <name type="scientific">SAR86 cluster bacterium</name>
    <dbReference type="NCBI Taxonomy" id="2030880"/>
    <lineage>
        <taxon>Bacteria</taxon>
        <taxon>Pseudomonadati</taxon>
        <taxon>Pseudomonadota</taxon>
        <taxon>Gammaproteobacteria</taxon>
        <taxon>SAR86 cluster</taxon>
    </lineage>
</organism>
<feature type="domain" description="Metallo-beta-lactamase" evidence="1">
    <location>
        <begin position="23"/>
        <end position="186"/>
    </location>
</feature>
<dbReference type="Proteomes" id="UP000253307">
    <property type="component" value="Unassembled WGS sequence"/>
</dbReference>
<evidence type="ECO:0000313" key="3">
    <source>
        <dbReference type="Proteomes" id="UP000253307"/>
    </source>
</evidence>
<dbReference type="InterPro" id="IPR036866">
    <property type="entry name" value="RibonucZ/Hydroxyglut_hydro"/>
</dbReference>
<dbReference type="AlphaFoldDB" id="A0A368BZ00"/>
<dbReference type="PANTHER" id="PTHR23131:SF0">
    <property type="entry name" value="ENDORIBONUCLEASE LACTB2"/>
    <property type="match status" value="1"/>
</dbReference>
<sequence length="271" mass="30154">MKMHSKLIQKITAPNASMFTGGGTNTYLIGKEEITIVDPGPNIETHINEIANAVGEKATRILVTHTHRDHSPGVRPLKDILNIPSYGLMVEQDDGHQDKTFTPNKVLGHGDVIDCEEYKIEVIHTPGHASNHLCYLVHDASTLITGDHIMNGSTVVIAPPDGNMKQYLSSLKLLKDYAFDYIAPGHGDYLEDPVAVVDWIINHRLQRESKVHECLKKISPCDVNDLVKLVYDDVDPKLHPIALWSLTAHLKKLEEDGIAVLSEDKKIWSLN</sequence>
<dbReference type="InterPro" id="IPR001279">
    <property type="entry name" value="Metallo-B-lactamas"/>
</dbReference>
<dbReference type="PANTHER" id="PTHR23131">
    <property type="entry name" value="ENDORIBONUCLEASE LACTB2"/>
    <property type="match status" value="1"/>
</dbReference>
<name>A0A368BZ00_9GAMM</name>
<dbReference type="InterPro" id="IPR036388">
    <property type="entry name" value="WH-like_DNA-bd_sf"/>
</dbReference>
<comment type="caution">
    <text evidence="2">The sequence shown here is derived from an EMBL/GenBank/DDBJ whole genome shotgun (WGS) entry which is preliminary data.</text>
</comment>
<evidence type="ECO:0000313" key="2">
    <source>
        <dbReference type="EMBL" id="RCL42097.1"/>
    </source>
</evidence>
<dbReference type="EMBL" id="QOPE01000007">
    <property type="protein sequence ID" value="RCL42097.1"/>
    <property type="molecule type" value="Genomic_DNA"/>
</dbReference>
<dbReference type="SUPFAM" id="SSF56281">
    <property type="entry name" value="Metallo-hydrolase/oxidoreductase"/>
    <property type="match status" value="1"/>
</dbReference>
<dbReference type="InterPro" id="IPR050662">
    <property type="entry name" value="Sec-metab_biosynth-thioest"/>
</dbReference>
<dbReference type="Pfam" id="PF17778">
    <property type="entry name" value="WHD_BLACT"/>
    <property type="match status" value="1"/>
</dbReference>
<dbReference type="CDD" id="cd16278">
    <property type="entry name" value="metallo-hydrolase-like_MBL-fold"/>
    <property type="match status" value="1"/>
</dbReference>
<keyword evidence="2" id="KW-0378">Hydrolase</keyword>
<accession>A0A368BZ00</accession>
<dbReference type="InterPro" id="IPR041516">
    <property type="entry name" value="LACTB2_WH"/>
</dbReference>
<evidence type="ECO:0000259" key="1">
    <source>
        <dbReference type="SMART" id="SM00849"/>
    </source>
</evidence>
<dbReference type="Gene3D" id="1.10.10.10">
    <property type="entry name" value="Winged helix-like DNA-binding domain superfamily/Winged helix DNA-binding domain"/>
    <property type="match status" value="1"/>
</dbReference>
<dbReference type="GO" id="GO:0016787">
    <property type="term" value="F:hydrolase activity"/>
    <property type="evidence" value="ECO:0007669"/>
    <property type="project" value="UniProtKB-KW"/>
</dbReference>
<proteinExistence type="predicted"/>
<gene>
    <name evidence="2" type="ORF">DBW96_01525</name>
</gene>